<feature type="region of interest" description="Disordered" evidence="2">
    <location>
        <begin position="199"/>
        <end position="257"/>
    </location>
</feature>
<feature type="compositionally biased region" description="Basic and acidic residues" evidence="2">
    <location>
        <begin position="377"/>
        <end position="399"/>
    </location>
</feature>
<evidence type="ECO:0000313" key="3">
    <source>
        <dbReference type="EMBL" id="KAF5854098.1"/>
    </source>
</evidence>
<dbReference type="Proteomes" id="UP000624244">
    <property type="component" value="Unassembled WGS sequence"/>
</dbReference>
<keyword evidence="1" id="KW-0175">Coiled coil</keyword>
<accession>A0A8H5ZUF2</accession>
<feature type="compositionally biased region" description="Basic and acidic residues" evidence="2">
    <location>
        <begin position="978"/>
        <end position="988"/>
    </location>
</feature>
<feature type="compositionally biased region" description="Polar residues" evidence="2">
    <location>
        <begin position="989"/>
        <end position="1003"/>
    </location>
</feature>
<proteinExistence type="predicted"/>
<comment type="caution">
    <text evidence="3">The sequence shown here is derived from an EMBL/GenBank/DDBJ whole genome shotgun (WGS) entry which is preliminary data.</text>
</comment>
<feature type="compositionally biased region" description="Polar residues" evidence="2">
    <location>
        <begin position="363"/>
        <end position="376"/>
    </location>
</feature>
<evidence type="ECO:0000256" key="1">
    <source>
        <dbReference type="SAM" id="Coils"/>
    </source>
</evidence>
<feature type="region of interest" description="Disordered" evidence="2">
    <location>
        <begin position="1296"/>
        <end position="1375"/>
    </location>
</feature>
<feature type="compositionally biased region" description="Basic and acidic residues" evidence="2">
    <location>
        <begin position="1401"/>
        <end position="1416"/>
    </location>
</feature>
<name>A0A8H5ZUF2_COCSA</name>
<organism evidence="3 4">
    <name type="scientific">Cochliobolus sativus</name>
    <name type="common">Common root rot and spot blotch fungus</name>
    <name type="synonym">Bipolaris sorokiniana</name>
    <dbReference type="NCBI Taxonomy" id="45130"/>
    <lineage>
        <taxon>Eukaryota</taxon>
        <taxon>Fungi</taxon>
        <taxon>Dikarya</taxon>
        <taxon>Ascomycota</taxon>
        <taxon>Pezizomycotina</taxon>
        <taxon>Dothideomycetes</taxon>
        <taxon>Pleosporomycetidae</taxon>
        <taxon>Pleosporales</taxon>
        <taxon>Pleosporineae</taxon>
        <taxon>Pleosporaceae</taxon>
        <taxon>Bipolaris</taxon>
    </lineage>
</organism>
<evidence type="ECO:0000256" key="2">
    <source>
        <dbReference type="SAM" id="MobiDB-lite"/>
    </source>
</evidence>
<feature type="coiled-coil region" evidence="1">
    <location>
        <begin position="536"/>
        <end position="578"/>
    </location>
</feature>
<feature type="coiled-coil region" evidence="1">
    <location>
        <begin position="480"/>
        <end position="507"/>
    </location>
</feature>
<feature type="region of interest" description="Disordered" evidence="2">
    <location>
        <begin position="977"/>
        <end position="1003"/>
    </location>
</feature>
<dbReference type="EMBL" id="WNKQ01000001">
    <property type="protein sequence ID" value="KAF5854098.1"/>
    <property type="molecule type" value="Genomic_DNA"/>
</dbReference>
<feature type="compositionally biased region" description="Polar residues" evidence="2">
    <location>
        <begin position="1351"/>
        <end position="1371"/>
    </location>
</feature>
<protein>
    <submittedName>
        <fullName evidence="3">Uncharacterized protein</fullName>
    </submittedName>
</protein>
<feature type="coiled-coil region" evidence="1">
    <location>
        <begin position="604"/>
        <end position="638"/>
    </location>
</feature>
<feature type="coiled-coil region" evidence="1">
    <location>
        <begin position="1055"/>
        <end position="1140"/>
    </location>
</feature>
<feature type="compositionally biased region" description="Basic and acidic residues" evidence="2">
    <location>
        <begin position="20"/>
        <end position="35"/>
    </location>
</feature>
<feature type="compositionally biased region" description="Basic and acidic residues" evidence="2">
    <location>
        <begin position="430"/>
        <end position="448"/>
    </location>
</feature>
<feature type="compositionally biased region" description="Polar residues" evidence="2">
    <location>
        <begin position="400"/>
        <end position="409"/>
    </location>
</feature>
<feature type="compositionally biased region" description="Polar residues" evidence="2">
    <location>
        <begin position="416"/>
        <end position="429"/>
    </location>
</feature>
<feature type="compositionally biased region" description="Basic and acidic residues" evidence="2">
    <location>
        <begin position="1318"/>
        <end position="1334"/>
    </location>
</feature>
<feature type="region of interest" description="Disordered" evidence="2">
    <location>
        <begin position="351"/>
        <end position="454"/>
    </location>
</feature>
<gene>
    <name evidence="3" type="ORF">GGP41_006909</name>
</gene>
<feature type="coiled-coil region" evidence="1">
    <location>
        <begin position="793"/>
        <end position="887"/>
    </location>
</feature>
<evidence type="ECO:0000313" key="4">
    <source>
        <dbReference type="Proteomes" id="UP000624244"/>
    </source>
</evidence>
<reference evidence="3" key="1">
    <citation type="submission" date="2019-11" db="EMBL/GenBank/DDBJ databases">
        <title>Bipolaris sorokiniana Genome sequencing.</title>
        <authorList>
            <person name="Wang H."/>
        </authorList>
    </citation>
    <scope>NUCLEOTIDE SEQUENCE</scope>
</reference>
<feature type="compositionally biased region" description="Polar residues" evidence="2">
    <location>
        <begin position="243"/>
        <end position="257"/>
    </location>
</feature>
<feature type="region of interest" description="Disordered" evidence="2">
    <location>
        <begin position="1387"/>
        <end position="1440"/>
    </location>
</feature>
<feature type="compositionally biased region" description="Polar residues" evidence="2">
    <location>
        <begin position="1472"/>
        <end position="1481"/>
    </location>
</feature>
<sequence>MADQTARSRMPLKGQKPSRLRHEIRTDSADDRGESHNPAVQEPHSDVVIPDTQFDSSRYAKESLASHDPTSDLPDIPLSPNSLATLNRFGASKKTSVLDSDLVIFKTFTKNPLEIESVSAFTPHVFSHRRPVVHKSSVQSANQESGKQELHDNPPLAGAAAVPLQGGTALAKGVQDNARAQALELHSSLPKLLTTCSLDNEPETTQRRITLPFSPLSPTDIKTRGPPKSNAGLKKYKEHSKKSPTQQLPDLSSVQTHNSQPQVLCEVNAEFPLVTSYHKKLAPGCQTYEAYAQKETHTELGTVAYDEKTGVPRSMPLGLSDTSAQPALPTSALQPSSLVSRQLLVTEAGEQSLPASHDEAKGSQCNMGSANHQDPISSEKAHDDTVPNSSERRSDHHECQSQMYPSHNTKPPIARTVTSKDVSHGTSSRGRSDHVTKPRGNLRGDSKSTSKFFRASTSPAIERSVEDLRLALLAESFRKHHEYTTQLENSQEQITTLLQQVNRQKEIIADYMNQQDKQKKTLSSLTSKAKTNQKFLEGLRNDYEKLKKLATMTEEHNKKILQAKITEIEEERQDIVKEFETTTYKLSNSQRKMRAVANELHIQLAVANSVNKTLTERLNKLEVEYTSERDKREKIENEVFHRVQSLQRQFNSGSNLVAKKLELFQNSIEKAAEHNPQNLKIEECLKILNNLQKESILTLEDTHKAEGMLRFVQELIESGLEDFSQAFVRSAPSNTNFHASIKEQLDDLRTNMMRYEEIAAENRKINDSNTAITKQLIAQQHECSRLSKRVEHLQQVEIDLKQHSRELECDLNDLKMATDSSRLELSASEKLNHDLRQRLKEVENELRSASKKIDNGEQLRQDLQKEATEYKKRFEAAQKERTKAVQEHVDEKQNAAIIRDSILKEYELKLVEKEHEYICEINRLQLNVSEKEMFHRNLNERLSTANEQLVELKKELKGQHYEKTELQVQLSQQQSDMKVLRQETDDRISQSGRDAQNELQSSQDKIKALEGENQTLLSRLEKARVGEERAKEVETSLHAEKTCIQEELCNLHSVLEDKNKEMTQIRKEAADENRKLIEAHSNDVQDYRRRLAETNAILKEVEAKCMLLEAQYQNQIAEERKTAESKLLALEKECSNALQEAKDQSTPSQSHSIYDTTPSLFNAQSDQNIPITKPRKKVNRDNRSVIESTQERTGGLQFPSPVRAEVSQAQFIDPDLFSALLDEFDGVQSDAINGSSIFNHGSNVVSGTQDLGDSTLSQMLFSESAVQATPQDNSHRSLSSTELTNIASDELTQMQREVESLSRPKVHRQGSNSNKPGKSLDTRKVNSIHMDRAPTKSSHSSSSQERPRSRANTSSRMMPRGSSSQQIQTPPRSRIIRIKLPNHYKRFDDNLENLSGSGPPDTRKRDRSQTERDLTSKRQRGLPAARSGASSSDSREHSPRSFSQYVADLGSFERDVPYTNCTPSKSSRPRSQEYSFETQSRTRSKVSPDKAHTSRRQASSKPYTALPTRHFCRVTRSKSEHSVSGDLQCFMDTNLKV</sequence>
<feature type="region of interest" description="Disordered" evidence="2">
    <location>
        <begin position="1454"/>
        <end position="1502"/>
    </location>
</feature>
<feature type="region of interest" description="Disordered" evidence="2">
    <location>
        <begin position="1"/>
        <end position="48"/>
    </location>
</feature>